<comment type="caution">
    <text evidence="4">The sequence shown here is derived from an EMBL/GenBank/DDBJ whole genome shotgun (WGS) entry which is preliminary data.</text>
</comment>
<dbReference type="InterPro" id="IPR048992">
    <property type="entry name" value="Stereocilin_LRR"/>
</dbReference>
<reference evidence="4 5" key="1">
    <citation type="submission" date="2019-06" db="EMBL/GenBank/DDBJ databases">
        <title>Draft genomes of female and male turbot (Scophthalmus maximus).</title>
        <authorList>
            <person name="Xu H."/>
            <person name="Xu X.-W."/>
            <person name="Shao C."/>
            <person name="Chen S."/>
        </authorList>
    </citation>
    <scope>NUCLEOTIDE SEQUENCE [LARGE SCALE GENOMIC DNA]</scope>
    <source>
        <strain evidence="4">Ysfricsl-2016a</strain>
        <tissue evidence="4">Blood</tissue>
    </source>
</reference>
<evidence type="ECO:0000313" key="4">
    <source>
        <dbReference type="EMBL" id="KAF0043141.1"/>
    </source>
</evidence>
<sequence length="1313" mass="144762">MWSTPAACIVCVLFGIICVVKQVSSQPKVIQRRTDQSPEEDGARLEEDIQKVINQIHSLSGEGDLTRSFIASAAGRSFSLDAYYSALSNLYAVFQPLLGERFVDDLPRILVCILSGRQDCGLEAELTKAVTLELGKPLLTFVSTLKSQTCAPLRGDPESLSFSRAYLRAGESVATAFAGSQQTLMNILSSIPLSGNLIGALSSLVDSAVTNALKLMATLLHVPLDYIKIALQFGIRIPSLDGQETCQQGDLKQLILWGINHNVSWSLADSIVDILLDIFLAQQQPMCTYPGPECQNPPSFLLQRSVSAAVDDSPPDILLKCDRRNLARLNDTLCADILTGSRAGSSASVLPFCQALSSLDSNQIQQVWSNMCNVIQALASPLLSRSSDCGAGDEQPSPAVTPPSRTATPQSAPRREAREAPNLRLLACNYNGWLENAAVDAVLVALCSDNEREQFVRQVCNNARLMKKLLSDPMNSWLYAHCANSSADSGYMLSHFCVYQQWIDQPGVLVGAALLEFCMSLDGPRLTRHVCEHTGFFMLLFSNPENVRLLPNCTNLPPSPPFPDTDSLMLDSCRYSEWHDVTQITTDVLLQCIRLDQSGFTREVCSNKTLLDSLLRDAANAWLENHCTTSLTFPTPEPPPLLNAAAWCDYHTWGERQVDDSVVGLCWQEDQLAFQQNVCCRASVLEKLLQNPQNKWLIPVCTDIEMKVPPQVCKYSEWIHPIIVDMTELALCTEIDTLNFTAKVCTNETIVRNLLANQENTWLIQHCANHSKPGVSPGGDGGQGEGQTTFNPADQCQYSSWSVSLPGVALLTLCWESDQSNFVSSVCQNTVLLPLLSREPSSMWVSSMCTTYTNYTTATMNNSTGATAEPDACLARKLVRQYNWNCSADFTFACRPGASQNMALQMMVRCWVESLKSRVEALLTPPVAAVLEQAVSTTVVVLLAAEDVQNTSLHVTENIRLSVLASVVRYLDREKNFERKRVLLQCFGTVLTSLMQTTREVTSDEFFVIKEYFRIPLSSLRSVLSAAHITTVRLIIQYYSRYKETLQLPDQYLSTMVSVLLQTHVTKDFSLFPELAPLLAAASTADIQSLPSLQKDIIVRETINRNLGHMTVDQRDAFGQWYSKDMPPAKITEGHHSLIRDTGDLIAYLPFRNFQHLSSAQLLDGLDVLQRNPLTPLKQEFIAQSLVSTYRNLTAQDFFRLGELSCLADPEDLLLYRGTEAFGVIQDSVMNCTREGLSLPNHLISSVLLNSAEFKVPSSLSADRLAQVAHLLPSLGVTFLQGLAPSQLLAVLPALGAVSFSAAQVEELTPPHL</sequence>
<feature type="chain" id="PRO_5025471063" description="Stereocilin LRR domain-containing protein" evidence="2">
    <location>
        <begin position="26"/>
        <end position="1313"/>
    </location>
</feature>
<evidence type="ECO:0000256" key="1">
    <source>
        <dbReference type="SAM" id="MobiDB-lite"/>
    </source>
</evidence>
<name>A0A6A4TJS3_SCOMX</name>
<organism evidence="4 5">
    <name type="scientific">Scophthalmus maximus</name>
    <name type="common">Turbot</name>
    <name type="synonym">Psetta maxima</name>
    <dbReference type="NCBI Taxonomy" id="52904"/>
    <lineage>
        <taxon>Eukaryota</taxon>
        <taxon>Metazoa</taxon>
        <taxon>Chordata</taxon>
        <taxon>Craniata</taxon>
        <taxon>Vertebrata</taxon>
        <taxon>Euteleostomi</taxon>
        <taxon>Actinopterygii</taxon>
        <taxon>Neopterygii</taxon>
        <taxon>Teleostei</taxon>
        <taxon>Neoteleostei</taxon>
        <taxon>Acanthomorphata</taxon>
        <taxon>Carangaria</taxon>
        <taxon>Pleuronectiformes</taxon>
        <taxon>Pleuronectoidei</taxon>
        <taxon>Scophthalmidae</taxon>
        <taxon>Scophthalmus</taxon>
    </lineage>
</organism>
<feature type="domain" description="Stereocilin LRR" evidence="3">
    <location>
        <begin position="953"/>
        <end position="1305"/>
    </location>
</feature>
<dbReference type="EMBL" id="VEVO01000004">
    <property type="protein sequence ID" value="KAF0043141.1"/>
    <property type="molecule type" value="Genomic_DNA"/>
</dbReference>
<accession>A0A6A4TJS3</accession>
<feature type="region of interest" description="Disordered" evidence="1">
    <location>
        <begin position="387"/>
        <end position="417"/>
    </location>
</feature>
<dbReference type="Pfam" id="PF21058">
    <property type="entry name" value="Stereocilin"/>
    <property type="match status" value="1"/>
</dbReference>
<proteinExistence type="predicted"/>
<gene>
    <name evidence="4" type="ORF">F2P81_004478</name>
</gene>
<feature type="signal peptide" evidence="2">
    <location>
        <begin position="1"/>
        <end position="25"/>
    </location>
</feature>
<dbReference type="Proteomes" id="UP000438429">
    <property type="component" value="Unassembled WGS sequence"/>
</dbReference>
<evidence type="ECO:0000256" key="2">
    <source>
        <dbReference type="SAM" id="SignalP"/>
    </source>
</evidence>
<evidence type="ECO:0000259" key="3">
    <source>
        <dbReference type="Pfam" id="PF21058"/>
    </source>
</evidence>
<evidence type="ECO:0000313" key="5">
    <source>
        <dbReference type="Proteomes" id="UP000438429"/>
    </source>
</evidence>
<keyword evidence="2" id="KW-0732">Signal</keyword>
<protein>
    <recommendedName>
        <fullName evidence="3">Stereocilin LRR domain-containing protein</fullName>
    </recommendedName>
</protein>